<dbReference type="EMBL" id="BABS01000008">
    <property type="protein sequence ID" value="GAA07461.1"/>
    <property type="molecule type" value="Genomic_DNA"/>
</dbReference>
<evidence type="ECO:0000313" key="2">
    <source>
        <dbReference type="Proteomes" id="UP000004319"/>
    </source>
</evidence>
<gene>
    <name evidence="1" type="ORF">ATPR_0465</name>
</gene>
<protein>
    <submittedName>
        <fullName evidence="1">Uncharacterized protein</fullName>
    </submittedName>
</protein>
<evidence type="ECO:0000313" key="1">
    <source>
        <dbReference type="EMBL" id="GAA07461.1"/>
    </source>
</evidence>
<name>F7VAR6_9PROT</name>
<dbReference type="AlphaFoldDB" id="F7VAR6"/>
<organism evidence="1 2">
    <name type="scientific">Acetobacter tropicalis NBRC 101654</name>
    <dbReference type="NCBI Taxonomy" id="749388"/>
    <lineage>
        <taxon>Bacteria</taxon>
        <taxon>Pseudomonadati</taxon>
        <taxon>Pseudomonadota</taxon>
        <taxon>Alphaproteobacteria</taxon>
        <taxon>Acetobacterales</taxon>
        <taxon>Acetobacteraceae</taxon>
        <taxon>Acetobacter</taxon>
    </lineage>
</organism>
<sequence>MTLFFYKREDRLDDILRVRGQEQLFLCPIFYFVYFLD</sequence>
<comment type="caution">
    <text evidence="1">The sequence shown here is derived from an EMBL/GenBank/DDBJ whole genome shotgun (WGS) entry which is preliminary data.</text>
</comment>
<proteinExistence type="predicted"/>
<dbReference type="Proteomes" id="UP000004319">
    <property type="component" value="Unassembled WGS sequence"/>
</dbReference>
<reference evidence="1 2" key="1">
    <citation type="journal article" date="2011" name="Biochem. Biophys. Res. Commun.">
        <title>Increased number of Arginine-based salt bridges contributes to the thermotolerance of thermotolerant acetic acid bacteria, Acetobacter tropicalis SKU1100.</title>
        <authorList>
            <person name="Matsutani M."/>
            <person name="Hirakawa H."/>
            <person name="Nishikura M."/>
            <person name="Soemphol W."/>
            <person name="Ali I.A.I."/>
            <person name="Yakushi T."/>
            <person name="Matsushita K."/>
        </authorList>
    </citation>
    <scope>NUCLEOTIDE SEQUENCE [LARGE SCALE GENOMIC DNA]</scope>
    <source>
        <strain evidence="1 2">NBRC 101654</strain>
    </source>
</reference>
<accession>F7VAR6</accession>